<organism evidence="9 10">
    <name type="scientific">Methylomonas methanica</name>
    <dbReference type="NCBI Taxonomy" id="421"/>
    <lineage>
        <taxon>Bacteria</taxon>
        <taxon>Pseudomonadati</taxon>
        <taxon>Pseudomonadota</taxon>
        <taxon>Gammaproteobacteria</taxon>
        <taxon>Methylococcales</taxon>
        <taxon>Methylococcaceae</taxon>
        <taxon>Methylomonas</taxon>
    </lineage>
</organism>
<dbReference type="AlphaFoldDB" id="A0A177MIN7"/>
<keyword evidence="6" id="KW-0238">DNA-binding</keyword>
<dbReference type="GO" id="GO:0003677">
    <property type="term" value="F:DNA binding"/>
    <property type="evidence" value="ECO:0007669"/>
    <property type="project" value="UniProtKB-KW"/>
</dbReference>
<dbReference type="GO" id="GO:0046872">
    <property type="term" value="F:metal ion binding"/>
    <property type="evidence" value="ECO:0007669"/>
    <property type="project" value="UniProtKB-KW"/>
</dbReference>
<keyword evidence="1" id="KW-0963">Cytoplasm</keyword>
<keyword evidence="8" id="KW-0804">Transcription</keyword>
<dbReference type="Pfam" id="PF05280">
    <property type="entry name" value="FlhC"/>
    <property type="match status" value="1"/>
</dbReference>
<evidence type="ECO:0000256" key="1">
    <source>
        <dbReference type="ARBA" id="ARBA00022490"/>
    </source>
</evidence>
<evidence type="ECO:0000313" key="9">
    <source>
        <dbReference type="EMBL" id="OAI05223.1"/>
    </source>
</evidence>
<evidence type="ECO:0000256" key="2">
    <source>
        <dbReference type="ARBA" id="ARBA00022723"/>
    </source>
</evidence>
<keyword evidence="3" id="KW-1005">Bacterial flagellum biogenesis</keyword>
<dbReference type="RefSeq" id="WP_026601852.1">
    <property type="nucleotide sequence ID" value="NZ_LUUH01000046.1"/>
</dbReference>
<accession>A0A177MIN7</accession>
<dbReference type="SUPFAM" id="SSF160930">
    <property type="entry name" value="FlhC-like"/>
    <property type="match status" value="1"/>
</dbReference>
<dbReference type="InterPro" id="IPR007944">
    <property type="entry name" value="FlhC"/>
</dbReference>
<evidence type="ECO:0000313" key="10">
    <source>
        <dbReference type="Proteomes" id="UP000077763"/>
    </source>
</evidence>
<evidence type="ECO:0000256" key="4">
    <source>
        <dbReference type="ARBA" id="ARBA00022833"/>
    </source>
</evidence>
<keyword evidence="5" id="KW-0805">Transcription regulation</keyword>
<keyword evidence="2" id="KW-0479">Metal-binding</keyword>
<proteinExistence type="predicted"/>
<dbReference type="GO" id="GO:0044781">
    <property type="term" value="P:bacterial-type flagellum organization"/>
    <property type="evidence" value="ECO:0007669"/>
    <property type="project" value="UniProtKB-KW"/>
</dbReference>
<reference evidence="9 10" key="1">
    <citation type="submission" date="2016-03" db="EMBL/GenBank/DDBJ databases">
        <authorList>
            <person name="Ploux O."/>
        </authorList>
    </citation>
    <scope>NUCLEOTIDE SEQUENCE [LARGE SCALE GENOMIC DNA]</scope>
    <source>
        <strain evidence="9 10">R-45371</strain>
    </source>
</reference>
<evidence type="ECO:0000256" key="5">
    <source>
        <dbReference type="ARBA" id="ARBA00023015"/>
    </source>
</evidence>
<name>A0A177MIN7_METMH</name>
<dbReference type="Proteomes" id="UP000077763">
    <property type="component" value="Unassembled WGS sequence"/>
</dbReference>
<dbReference type="EMBL" id="LUUH01000046">
    <property type="protein sequence ID" value="OAI05223.1"/>
    <property type="molecule type" value="Genomic_DNA"/>
</dbReference>
<dbReference type="GO" id="GO:0045893">
    <property type="term" value="P:positive regulation of DNA-templated transcription"/>
    <property type="evidence" value="ECO:0007669"/>
    <property type="project" value="InterPro"/>
</dbReference>
<evidence type="ECO:0008006" key="11">
    <source>
        <dbReference type="Google" id="ProtNLM"/>
    </source>
</evidence>
<protein>
    <recommendedName>
        <fullName evidence="11">Flagellar transcriptional activator FlhC</fullName>
    </recommendedName>
</protein>
<keyword evidence="7" id="KW-0010">Activator</keyword>
<dbReference type="GO" id="GO:1902208">
    <property type="term" value="P:regulation of bacterial-type flagellum assembly"/>
    <property type="evidence" value="ECO:0007669"/>
    <property type="project" value="InterPro"/>
</dbReference>
<evidence type="ECO:0000256" key="6">
    <source>
        <dbReference type="ARBA" id="ARBA00023125"/>
    </source>
</evidence>
<evidence type="ECO:0000256" key="8">
    <source>
        <dbReference type="ARBA" id="ARBA00023163"/>
    </source>
</evidence>
<sequence>MPFKNRPNIGADLLLAERLIQLGARPPIVSQLCHLTRKQSIVFFKAVQGQSPKQGMLPHDHQWAIRSAFNNIHASLFLSMIEDIRHRLSTPNLSATLLVAAYEIYSNVASKILADRQFIQPRSSEHYPLDINRAWYLITMRSTGDLVFILCGRCHARYLGMIHPDAAFSQCPICEVWTDRSGRRRWVSAKSKMLTLNKLSAR</sequence>
<gene>
    <name evidence="9" type="ORF">A1353_11990</name>
</gene>
<comment type="caution">
    <text evidence="9">The sequence shown here is derived from an EMBL/GenBank/DDBJ whole genome shotgun (WGS) entry which is preliminary data.</text>
</comment>
<evidence type="ECO:0000256" key="3">
    <source>
        <dbReference type="ARBA" id="ARBA00022795"/>
    </source>
</evidence>
<keyword evidence="4" id="KW-0862">Zinc</keyword>
<evidence type="ECO:0000256" key="7">
    <source>
        <dbReference type="ARBA" id="ARBA00023159"/>
    </source>
</evidence>